<dbReference type="InterPro" id="IPR052208">
    <property type="entry name" value="DmX-like/RAVE_component"/>
</dbReference>
<feature type="repeat" description="WD" evidence="1">
    <location>
        <begin position="69"/>
        <end position="88"/>
    </location>
</feature>
<dbReference type="EMBL" id="UYRV01124393">
    <property type="protein sequence ID" value="VDN34347.1"/>
    <property type="molecule type" value="Genomic_DNA"/>
</dbReference>
<sequence length="175" mass="19554">MIQINAVAQFDILYIQTIVSGGRHGELCLWDIRKCQLRETMKAFESDVVVNALVTDPTQNFIVAGSITDPTQNFIVAGSSDGIIKIWSADVNLQLIHCFFSEHAAKSGFSFRQGSLVIRNESFLCKTLCKKKLVVLVAQSTMQGVQQLYIDQELRLYSCGADGCLKFRALHQYIT</sequence>
<dbReference type="Pfam" id="PF00400">
    <property type="entry name" value="WD40"/>
    <property type="match status" value="1"/>
</dbReference>
<keyword evidence="3" id="KW-1185">Reference proteome</keyword>
<keyword evidence="1" id="KW-0853">WD repeat</keyword>
<dbReference type="InterPro" id="IPR036322">
    <property type="entry name" value="WD40_repeat_dom_sf"/>
</dbReference>
<dbReference type="PANTHER" id="PTHR13950">
    <property type="entry name" value="RABCONNECTIN-RELATED"/>
    <property type="match status" value="1"/>
</dbReference>
<protein>
    <submittedName>
        <fullName evidence="2">Uncharacterized protein</fullName>
    </submittedName>
</protein>
<dbReference type="InterPro" id="IPR015943">
    <property type="entry name" value="WD40/YVTN_repeat-like_dom_sf"/>
</dbReference>
<accession>A0A3P7NII0</accession>
<dbReference type="PANTHER" id="PTHR13950:SF9">
    <property type="entry name" value="RABCONNECTIN-3A"/>
    <property type="match status" value="1"/>
</dbReference>
<dbReference type="InterPro" id="IPR001680">
    <property type="entry name" value="WD40_rpt"/>
</dbReference>
<name>A0A3P7NII0_CYLGO</name>
<reference evidence="2 3" key="1">
    <citation type="submission" date="2018-11" db="EMBL/GenBank/DDBJ databases">
        <authorList>
            <consortium name="Pathogen Informatics"/>
        </authorList>
    </citation>
    <scope>NUCLEOTIDE SEQUENCE [LARGE SCALE GENOMIC DNA]</scope>
</reference>
<dbReference type="PROSITE" id="PS50082">
    <property type="entry name" value="WD_REPEATS_2"/>
    <property type="match status" value="1"/>
</dbReference>
<organism evidence="2 3">
    <name type="scientific">Cylicostephanus goldi</name>
    <name type="common">Nematode worm</name>
    <dbReference type="NCBI Taxonomy" id="71465"/>
    <lineage>
        <taxon>Eukaryota</taxon>
        <taxon>Metazoa</taxon>
        <taxon>Ecdysozoa</taxon>
        <taxon>Nematoda</taxon>
        <taxon>Chromadorea</taxon>
        <taxon>Rhabditida</taxon>
        <taxon>Rhabditina</taxon>
        <taxon>Rhabditomorpha</taxon>
        <taxon>Strongyloidea</taxon>
        <taxon>Strongylidae</taxon>
        <taxon>Cylicostephanus</taxon>
    </lineage>
</organism>
<dbReference type="OrthoDB" id="6623268at2759"/>
<evidence type="ECO:0000313" key="3">
    <source>
        <dbReference type="Proteomes" id="UP000271889"/>
    </source>
</evidence>
<gene>
    <name evidence="2" type="ORF">CGOC_LOCUS12607</name>
</gene>
<evidence type="ECO:0000313" key="2">
    <source>
        <dbReference type="EMBL" id="VDN34347.1"/>
    </source>
</evidence>
<proteinExistence type="predicted"/>
<dbReference type="SUPFAM" id="SSF50978">
    <property type="entry name" value="WD40 repeat-like"/>
    <property type="match status" value="1"/>
</dbReference>
<dbReference type="GO" id="GO:0007035">
    <property type="term" value="P:vacuolar acidification"/>
    <property type="evidence" value="ECO:0007669"/>
    <property type="project" value="TreeGrafter"/>
</dbReference>
<dbReference type="AlphaFoldDB" id="A0A3P7NII0"/>
<dbReference type="Gene3D" id="2.130.10.10">
    <property type="entry name" value="YVTN repeat-like/Quinoprotein amine dehydrogenase"/>
    <property type="match status" value="1"/>
</dbReference>
<evidence type="ECO:0000256" key="1">
    <source>
        <dbReference type="PROSITE-ProRule" id="PRU00221"/>
    </source>
</evidence>
<dbReference type="GO" id="GO:0043291">
    <property type="term" value="C:RAVE complex"/>
    <property type="evidence" value="ECO:0007669"/>
    <property type="project" value="TreeGrafter"/>
</dbReference>
<dbReference type="Proteomes" id="UP000271889">
    <property type="component" value="Unassembled WGS sequence"/>
</dbReference>